<dbReference type="InterPro" id="IPR007627">
    <property type="entry name" value="RNA_pol_sigma70_r2"/>
</dbReference>
<evidence type="ECO:0000256" key="4">
    <source>
        <dbReference type="ARBA" id="ARBA00023163"/>
    </source>
</evidence>
<feature type="domain" description="RNA polymerase sigma-70 region 2" evidence="5">
    <location>
        <begin position="43"/>
        <end position="110"/>
    </location>
</feature>
<dbReference type="NCBIfam" id="TIGR02937">
    <property type="entry name" value="sigma70-ECF"/>
    <property type="match status" value="1"/>
</dbReference>
<dbReference type="InterPro" id="IPR014284">
    <property type="entry name" value="RNA_pol_sigma-70_dom"/>
</dbReference>
<dbReference type="PATRIC" id="fig|261654.4.peg.6264"/>
<feature type="domain" description="RNA polymerase sigma factor 70 region 4 type 2" evidence="6">
    <location>
        <begin position="142"/>
        <end position="192"/>
    </location>
</feature>
<dbReference type="InterPro" id="IPR039425">
    <property type="entry name" value="RNA_pol_sigma-70-like"/>
</dbReference>
<evidence type="ECO:0000256" key="3">
    <source>
        <dbReference type="ARBA" id="ARBA00023082"/>
    </source>
</evidence>
<keyword evidence="8" id="KW-1185">Reference proteome</keyword>
<proteinExistence type="inferred from homology"/>
<dbReference type="GO" id="GO:0006352">
    <property type="term" value="P:DNA-templated transcription initiation"/>
    <property type="evidence" value="ECO:0007669"/>
    <property type="project" value="InterPro"/>
</dbReference>
<accession>A0A1A9ABM6</accession>
<sequence>MTIVRRAAAHLDAPPGGAPPDGHPPDHVLVAESVAVPERFTPLFERHAAAVHHYLARRIGPVAEDLLAETFLVAFRERHRYRPERVDVRPWLFGIATNLLRQHVRQEKRRYRALARDAAEPAVQALPTDEAAERVDARSLRRELAAALAALHRRDRDVLLLAAWADLSYPEIAAVLEIPVGTVRSRLNRARRITRAALSVRTTAEEPS</sequence>
<evidence type="ECO:0000256" key="1">
    <source>
        <dbReference type="ARBA" id="ARBA00010641"/>
    </source>
</evidence>
<evidence type="ECO:0000313" key="8">
    <source>
        <dbReference type="Proteomes" id="UP000199385"/>
    </source>
</evidence>
<dbReference type="AlphaFoldDB" id="A0A1A9ABM6"/>
<dbReference type="Proteomes" id="UP000199385">
    <property type="component" value="Chromosome I"/>
</dbReference>
<name>A0A1A9ABM6_9ACTN</name>
<dbReference type="SUPFAM" id="SSF88659">
    <property type="entry name" value="Sigma3 and sigma4 domains of RNA polymerase sigma factors"/>
    <property type="match status" value="1"/>
</dbReference>
<dbReference type="InterPro" id="IPR013249">
    <property type="entry name" value="RNA_pol_sigma70_r4_t2"/>
</dbReference>
<keyword evidence="3" id="KW-0731">Sigma factor</keyword>
<dbReference type="SUPFAM" id="SSF88946">
    <property type="entry name" value="Sigma2 domain of RNA polymerase sigma factors"/>
    <property type="match status" value="1"/>
</dbReference>
<dbReference type="Pfam" id="PF08281">
    <property type="entry name" value="Sigma70_r4_2"/>
    <property type="match status" value="1"/>
</dbReference>
<dbReference type="InterPro" id="IPR036388">
    <property type="entry name" value="WH-like_DNA-bd_sf"/>
</dbReference>
<comment type="similarity">
    <text evidence="1">Belongs to the sigma-70 factor family. ECF subfamily.</text>
</comment>
<dbReference type="GO" id="GO:0003677">
    <property type="term" value="F:DNA binding"/>
    <property type="evidence" value="ECO:0007669"/>
    <property type="project" value="InterPro"/>
</dbReference>
<dbReference type="Gene3D" id="1.10.10.10">
    <property type="entry name" value="Winged helix-like DNA-binding domain superfamily/Winged helix DNA-binding domain"/>
    <property type="match status" value="1"/>
</dbReference>
<keyword evidence="2" id="KW-0805">Transcription regulation</keyword>
<organism evidence="7 8">
    <name type="scientific">Micromonospora auratinigra</name>
    <dbReference type="NCBI Taxonomy" id="261654"/>
    <lineage>
        <taxon>Bacteria</taxon>
        <taxon>Bacillati</taxon>
        <taxon>Actinomycetota</taxon>
        <taxon>Actinomycetes</taxon>
        <taxon>Micromonosporales</taxon>
        <taxon>Micromonosporaceae</taxon>
        <taxon>Micromonospora</taxon>
    </lineage>
</organism>
<dbReference type="STRING" id="261654.GA0070611_6185"/>
<protein>
    <submittedName>
        <fullName evidence="7">RNA polymerase sigma-70 factor, ECF subfamily</fullName>
    </submittedName>
</protein>
<reference evidence="8" key="1">
    <citation type="submission" date="2016-06" db="EMBL/GenBank/DDBJ databases">
        <authorList>
            <person name="Varghese N."/>
            <person name="Submissions Spin"/>
        </authorList>
    </citation>
    <scope>NUCLEOTIDE SEQUENCE [LARGE SCALE GENOMIC DNA]</scope>
    <source>
        <strain evidence="8">DSM 44815</strain>
    </source>
</reference>
<dbReference type="PANTHER" id="PTHR43133:SF25">
    <property type="entry name" value="RNA POLYMERASE SIGMA FACTOR RFAY-RELATED"/>
    <property type="match status" value="1"/>
</dbReference>
<dbReference type="Gene3D" id="1.10.1740.10">
    <property type="match status" value="1"/>
</dbReference>
<dbReference type="InterPro" id="IPR013325">
    <property type="entry name" value="RNA_pol_sigma_r2"/>
</dbReference>
<evidence type="ECO:0000313" key="7">
    <source>
        <dbReference type="EMBL" id="SBT53558.1"/>
    </source>
</evidence>
<gene>
    <name evidence="7" type="ORF">GA0070611_6185</name>
</gene>
<dbReference type="GO" id="GO:0016987">
    <property type="term" value="F:sigma factor activity"/>
    <property type="evidence" value="ECO:0007669"/>
    <property type="project" value="UniProtKB-KW"/>
</dbReference>
<dbReference type="CDD" id="cd06171">
    <property type="entry name" value="Sigma70_r4"/>
    <property type="match status" value="1"/>
</dbReference>
<dbReference type="PANTHER" id="PTHR43133">
    <property type="entry name" value="RNA POLYMERASE ECF-TYPE SIGMA FACTO"/>
    <property type="match status" value="1"/>
</dbReference>
<evidence type="ECO:0000259" key="5">
    <source>
        <dbReference type="Pfam" id="PF04542"/>
    </source>
</evidence>
<evidence type="ECO:0000256" key="2">
    <source>
        <dbReference type="ARBA" id="ARBA00023015"/>
    </source>
</evidence>
<keyword evidence="4" id="KW-0804">Transcription</keyword>
<dbReference type="InterPro" id="IPR013324">
    <property type="entry name" value="RNA_pol_sigma_r3/r4-like"/>
</dbReference>
<dbReference type="Pfam" id="PF04542">
    <property type="entry name" value="Sigma70_r2"/>
    <property type="match status" value="1"/>
</dbReference>
<dbReference type="EMBL" id="LT594323">
    <property type="protein sequence ID" value="SBT53558.1"/>
    <property type="molecule type" value="Genomic_DNA"/>
</dbReference>
<evidence type="ECO:0000259" key="6">
    <source>
        <dbReference type="Pfam" id="PF08281"/>
    </source>
</evidence>